<evidence type="ECO:0000313" key="1">
    <source>
        <dbReference type="EMBL" id="KAJ8131447.1"/>
    </source>
</evidence>
<dbReference type="Proteomes" id="UP001153332">
    <property type="component" value="Unassembled WGS sequence"/>
</dbReference>
<protein>
    <submittedName>
        <fullName evidence="1">Uncharacterized protein</fullName>
    </submittedName>
</protein>
<comment type="caution">
    <text evidence="1">The sequence shown here is derived from an EMBL/GenBank/DDBJ whole genome shotgun (WGS) entry which is preliminary data.</text>
</comment>
<gene>
    <name evidence="1" type="ORF">O1611_g2175</name>
</gene>
<accession>A0ACC2JVS5</accession>
<evidence type="ECO:0000313" key="2">
    <source>
        <dbReference type="Proteomes" id="UP001153332"/>
    </source>
</evidence>
<keyword evidence="2" id="KW-1185">Reference proteome</keyword>
<dbReference type="EMBL" id="JAPUUL010000288">
    <property type="protein sequence ID" value="KAJ8131447.1"/>
    <property type="molecule type" value="Genomic_DNA"/>
</dbReference>
<organism evidence="1 2">
    <name type="scientific">Lasiodiplodia mahajangana</name>
    <dbReference type="NCBI Taxonomy" id="1108764"/>
    <lineage>
        <taxon>Eukaryota</taxon>
        <taxon>Fungi</taxon>
        <taxon>Dikarya</taxon>
        <taxon>Ascomycota</taxon>
        <taxon>Pezizomycotina</taxon>
        <taxon>Dothideomycetes</taxon>
        <taxon>Dothideomycetes incertae sedis</taxon>
        <taxon>Botryosphaeriales</taxon>
        <taxon>Botryosphaeriaceae</taxon>
        <taxon>Lasiodiplodia</taxon>
    </lineage>
</organism>
<proteinExistence type="predicted"/>
<name>A0ACC2JVS5_9PEZI</name>
<reference evidence="1" key="1">
    <citation type="submission" date="2022-12" db="EMBL/GenBank/DDBJ databases">
        <title>Genome Sequence of Lasiodiplodia mahajangana.</title>
        <authorList>
            <person name="Buettner E."/>
        </authorList>
    </citation>
    <scope>NUCLEOTIDE SEQUENCE</scope>
    <source>
        <strain evidence="1">VT137</strain>
    </source>
</reference>
<sequence length="99" mass="10580">MRIFSDDHNGPHCKGATVNLDQMVADSEKEREPSKEASLGANSKSISVYQGPVDNRGVSAAVVIGNIYTSAQNGVSIHGTSTTNNYTPTLNHHNPDRSN</sequence>